<proteinExistence type="predicted"/>
<reference evidence="1 2" key="1">
    <citation type="journal article" date="2022" name="Allergy">
        <title>Genome assembly and annotation of Periplaneta americana reveal a comprehensive cockroach allergen profile.</title>
        <authorList>
            <person name="Wang L."/>
            <person name="Xiong Q."/>
            <person name="Saelim N."/>
            <person name="Wang L."/>
            <person name="Nong W."/>
            <person name="Wan A.T."/>
            <person name="Shi M."/>
            <person name="Liu X."/>
            <person name="Cao Q."/>
            <person name="Hui J.H.L."/>
            <person name="Sookrung N."/>
            <person name="Leung T.F."/>
            <person name="Tungtrongchitr A."/>
            <person name="Tsui S.K.W."/>
        </authorList>
    </citation>
    <scope>NUCLEOTIDE SEQUENCE [LARGE SCALE GENOMIC DNA]</scope>
    <source>
        <strain evidence="1">PWHHKU_190912</strain>
    </source>
</reference>
<evidence type="ECO:0000313" key="2">
    <source>
        <dbReference type="Proteomes" id="UP001148838"/>
    </source>
</evidence>
<dbReference type="Gene3D" id="3.30.420.10">
    <property type="entry name" value="Ribonuclease H-like superfamily/Ribonuclease H"/>
    <property type="match status" value="1"/>
</dbReference>
<protein>
    <submittedName>
        <fullName evidence="1">Uncharacterized protein</fullName>
    </submittedName>
</protein>
<name>A0ABQ8SIW6_PERAM</name>
<dbReference type="EMBL" id="JAJSOF020000027">
    <property type="protein sequence ID" value="KAJ4434052.1"/>
    <property type="molecule type" value="Genomic_DNA"/>
</dbReference>
<gene>
    <name evidence="1" type="ORF">ANN_16371</name>
</gene>
<organism evidence="1 2">
    <name type="scientific">Periplaneta americana</name>
    <name type="common">American cockroach</name>
    <name type="synonym">Blatta americana</name>
    <dbReference type="NCBI Taxonomy" id="6978"/>
    <lineage>
        <taxon>Eukaryota</taxon>
        <taxon>Metazoa</taxon>
        <taxon>Ecdysozoa</taxon>
        <taxon>Arthropoda</taxon>
        <taxon>Hexapoda</taxon>
        <taxon>Insecta</taxon>
        <taxon>Pterygota</taxon>
        <taxon>Neoptera</taxon>
        <taxon>Polyneoptera</taxon>
        <taxon>Dictyoptera</taxon>
        <taxon>Blattodea</taxon>
        <taxon>Blattoidea</taxon>
        <taxon>Blattidae</taxon>
        <taxon>Blattinae</taxon>
        <taxon>Periplaneta</taxon>
    </lineage>
</organism>
<accession>A0ABQ8SIW6</accession>
<dbReference type="Proteomes" id="UP001148838">
    <property type="component" value="Unassembled WGS sequence"/>
</dbReference>
<dbReference type="InterPro" id="IPR036397">
    <property type="entry name" value="RNaseH_sf"/>
</dbReference>
<sequence>MAGLCEGGNEPPVSLKASKIMSCAFVVFSHDNGFEFLEHPPYSTDLAPSDNHLFPALKIRISPMTNAVSVDYCWNRWEECVQM</sequence>
<evidence type="ECO:0000313" key="1">
    <source>
        <dbReference type="EMBL" id="KAJ4434052.1"/>
    </source>
</evidence>
<keyword evidence="2" id="KW-1185">Reference proteome</keyword>
<comment type="caution">
    <text evidence="1">The sequence shown here is derived from an EMBL/GenBank/DDBJ whole genome shotgun (WGS) entry which is preliminary data.</text>
</comment>